<evidence type="ECO:0000313" key="2">
    <source>
        <dbReference type="Proteomes" id="UP000479190"/>
    </source>
</evidence>
<dbReference type="AlphaFoldDB" id="A0A6H5ID51"/>
<protein>
    <submittedName>
        <fullName evidence="1">Uncharacterized protein</fullName>
    </submittedName>
</protein>
<keyword evidence="2" id="KW-1185">Reference proteome</keyword>
<proteinExistence type="predicted"/>
<dbReference type="EMBL" id="CADCXV010000742">
    <property type="protein sequence ID" value="CAB0034456.1"/>
    <property type="molecule type" value="Genomic_DNA"/>
</dbReference>
<gene>
    <name evidence="1" type="ORF">TBRA_LOCUS6354</name>
</gene>
<dbReference type="Proteomes" id="UP000479190">
    <property type="component" value="Unassembled WGS sequence"/>
</dbReference>
<sequence>MSFGAASLSFVLQQRRASGASSRVNAQRRANRFPFCIYARKDAAYLREHGCTLADVFRSVSARREAALSLWPHARVLYKADSTSARLCGLCAYSGPD</sequence>
<reference evidence="1 2" key="1">
    <citation type="submission" date="2020-02" db="EMBL/GenBank/DDBJ databases">
        <authorList>
            <person name="Ferguson B K."/>
        </authorList>
    </citation>
    <scope>NUCLEOTIDE SEQUENCE [LARGE SCALE GENOMIC DNA]</scope>
</reference>
<evidence type="ECO:0000313" key="1">
    <source>
        <dbReference type="EMBL" id="CAB0034456.1"/>
    </source>
</evidence>
<name>A0A6H5ID51_9HYME</name>
<accession>A0A6H5ID51</accession>
<organism evidence="1 2">
    <name type="scientific">Trichogramma brassicae</name>
    <dbReference type="NCBI Taxonomy" id="86971"/>
    <lineage>
        <taxon>Eukaryota</taxon>
        <taxon>Metazoa</taxon>
        <taxon>Ecdysozoa</taxon>
        <taxon>Arthropoda</taxon>
        <taxon>Hexapoda</taxon>
        <taxon>Insecta</taxon>
        <taxon>Pterygota</taxon>
        <taxon>Neoptera</taxon>
        <taxon>Endopterygota</taxon>
        <taxon>Hymenoptera</taxon>
        <taxon>Apocrita</taxon>
        <taxon>Proctotrupomorpha</taxon>
        <taxon>Chalcidoidea</taxon>
        <taxon>Trichogrammatidae</taxon>
        <taxon>Trichogramma</taxon>
    </lineage>
</organism>